<dbReference type="InterPro" id="IPR036397">
    <property type="entry name" value="RNaseH_sf"/>
</dbReference>
<dbReference type="PANTHER" id="PTHR37984">
    <property type="entry name" value="PROTEIN CBG26694"/>
    <property type="match status" value="1"/>
</dbReference>
<dbReference type="InterPro" id="IPR043128">
    <property type="entry name" value="Rev_trsase/Diguanyl_cyclase"/>
</dbReference>
<keyword evidence="4" id="KW-0540">Nuclease</keyword>
<dbReference type="Gene3D" id="3.30.420.10">
    <property type="entry name" value="Ribonuclease H-like superfamily/Ribonuclease H"/>
    <property type="match status" value="1"/>
</dbReference>
<evidence type="ECO:0000256" key="5">
    <source>
        <dbReference type="ARBA" id="ARBA00022759"/>
    </source>
</evidence>
<proteinExistence type="predicted"/>
<protein>
    <recommendedName>
        <fullName evidence="1">RNA-directed DNA polymerase</fullName>
        <ecNumber evidence="1">2.7.7.49</ecNumber>
    </recommendedName>
</protein>
<evidence type="ECO:0000313" key="11">
    <source>
        <dbReference type="Proteomes" id="UP000288805"/>
    </source>
</evidence>
<dbReference type="Proteomes" id="UP000288805">
    <property type="component" value="Unassembled WGS sequence"/>
</dbReference>
<dbReference type="InterPro" id="IPR043502">
    <property type="entry name" value="DNA/RNA_pol_sf"/>
</dbReference>
<dbReference type="GO" id="GO:0004519">
    <property type="term" value="F:endonuclease activity"/>
    <property type="evidence" value="ECO:0007669"/>
    <property type="project" value="UniProtKB-KW"/>
</dbReference>
<dbReference type="InterPro" id="IPR041373">
    <property type="entry name" value="RT_RNaseH"/>
</dbReference>
<dbReference type="InterPro" id="IPR000477">
    <property type="entry name" value="RT_dom"/>
</dbReference>
<dbReference type="InterPro" id="IPR050951">
    <property type="entry name" value="Retrovirus_Pol_polyprotein"/>
</dbReference>
<dbReference type="Pfam" id="PF00078">
    <property type="entry name" value="RVT_1"/>
    <property type="match status" value="1"/>
</dbReference>
<dbReference type="SUPFAM" id="SSF53098">
    <property type="entry name" value="Ribonuclease H-like"/>
    <property type="match status" value="1"/>
</dbReference>
<evidence type="ECO:0000313" key="10">
    <source>
        <dbReference type="EMBL" id="RVW16158.1"/>
    </source>
</evidence>
<dbReference type="GO" id="GO:0003676">
    <property type="term" value="F:nucleic acid binding"/>
    <property type="evidence" value="ECO:0007669"/>
    <property type="project" value="InterPro"/>
</dbReference>
<dbReference type="CDD" id="cd00303">
    <property type="entry name" value="retropepsin_like"/>
    <property type="match status" value="1"/>
</dbReference>
<dbReference type="EC" id="2.7.7.49" evidence="1"/>
<sequence>MDVSLESKSLPSVGNSRKSYLEVTSQRLARGKLVHFHGWKSLALPSVGPGDSKRSSLRHVSGSFRRNSIALYKKAAKFSQQKADFATLWSDLLAMAVTPLFQLRIAHGLKHWILDFLRFEMVRDVKALITLRSGKKVESPTPKPNVVEKEEEETKKKKEMKGKKKDISEEKEDRDSTVNANPEKELIKEELMKKRTSPPFPQALHRKRGLKMHQKFLKGLTVNKKAFLTEQVSAIIQCKSPLKYKDPGSPTISVMIGGKVVEKALLDLGASVNLLSYSVYKQLGLGELKPTTITLSLADRSVKIPRGIIEDVLVQVDNFYYPVDFVVLDTDPTVKEANSVPIILGRPFLATSNAIINCRNGLMQLTFGNMTLELNIFHMSKKQITPEEEEGPEEVCIIDTLVEEHSTLQSWRMREEILPLFNKEEGEAAEEETPKLNLKPLPVKLKYTYLEENNQCHVIISSSLTSHQEISLLEVLKRCKKAIGWQISDLKGISPLVCTHHIYMEEEAKPIRQPQRRLNPHLQEVVRTEVLKLLQAGIIYPISDSPWVSPTQVVLERVSGHPFYCFLDGYSGYFQIETDVEDQEKTTFTCPFGTYAYRRMPFGLCNAPATFQRCMLSIFSDMVERIMEVFMDDITVYEGIVLGHIISEKGIKVDKAKVELIVKLSSPTIVKGVRQFLGHAEFYRRFIKDFSNLSKPLCELLAKDAKSCTWLKRRWKPYVIYYASKTLNKAQRNYTTTEKELLAVLFALDKFRAYLVGSFIIIFTDHSALKYLLTKQDAKARLIRWILLLQEFDLQIRDKKGVENVVADHLSRLAIAHNSHVLPINDDFPEESLMLLEKAPWYAHIANYLVTGEVPSEWNAQDRKHFFAKIHAYYWEEPFLFKYYVDQIIRKYVPEEEQQGILSHCHENACGGHFASQKTAMKVLQSAKYGVKHKVATHYHPQTFGQVELANREIKNILMKVVITSRKDWSIKLHNSLWAYRTAYKTILGMSPYRLVYGKACHLPVEVEYKAWWAIKRLNMDLIRAGAKRCLDLNEMEELRNDANINSKVAKQRMKKWHDQLISNKEFHIGQRVLLYDSRLHVFPGKLKSRWIGPFIIHQVHPNGVVELLNSKSTDIFKVNGHRLKPFIEPFTPEKEEINLLEPQKA</sequence>
<dbReference type="SUPFAM" id="SSF56672">
    <property type="entry name" value="DNA/RNA polymerases"/>
    <property type="match status" value="1"/>
</dbReference>
<dbReference type="PROSITE" id="PS50994">
    <property type="entry name" value="INTEGRASE"/>
    <property type="match status" value="1"/>
</dbReference>
<dbReference type="CDD" id="cd01647">
    <property type="entry name" value="RT_LTR"/>
    <property type="match status" value="1"/>
</dbReference>
<evidence type="ECO:0000256" key="7">
    <source>
        <dbReference type="ARBA" id="ARBA00022918"/>
    </source>
</evidence>
<keyword evidence="2" id="KW-0808">Transferase</keyword>
<feature type="domain" description="Integrase catalytic" evidence="9">
    <location>
        <begin position="911"/>
        <end position="1000"/>
    </location>
</feature>
<dbReference type="CDD" id="cd09274">
    <property type="entry name" value="RNase_HI_RT_Ty3"/>
    <property type="match status" value="1"/>
</dbReference>
<dbReference type="InterPro" id="IPR001584">
    <property type="entry name" value="Integrase_cat-core"/>
</dbReference>
<dbReference type="AlphaFoldDB" id="A0A438BYY5"/>
<evidence type="ECO:0000256" key="8">
    <source>
        <dbReference type="SAM" id="MobiDB-lite"/>
    </source>
</evidence>
<dbReference type="GO" id="GO:0015074">
    <property type="term" value="P:DNA integration"/>
    <property type="evidence" value="ECO:0007669"/>
    <property type="project" value="InterPro"/>
</dbReference>
<evidence type="ECO:0000256" key="2">
    <source>
        <dbReference type="ARBA" id="ARBA00022679"/>
    </source>
</evidence>
<organism evidence="10 11">
    <name type="scientific">Vitis vinifera</name>
    <name type="common">Grape</name>
    <dbReference type="NCBI Taxonomy" id="29760"/>
    <lineage>
        <taxon>Eukaryota</taxon>
        <taxon>Viridiplantae</taxon>
        <taxon>Streptophyta</taxon>
        <taxon>Embryophyta</taxon>
        <taxon>Tracheophyta</taxon>
        <taxon>Spermatophyta</taxon>
        <taxon>Magnoliopsida</taxon>
        <taxon>eudicotyledons</taxon>
        <taxon>Gunneridae</taxon>
        <taxon>Pentapetalae</taxon>
        <taxon>rosids</taxon>
        <taxon>Vitales</taxon>
        <taxon>Vitaceae</taxon>
        <taxon>Viteae</taxon>
        <taxon>Vitis</taxon>
    </lineage>
</organism>
<evidence type="ECO:0000256" key="3">
    <source>
        <dbReference type="ARBA" id="ARBA00022695"/>
    </source>
</evidence>
<dbReference type="Gene3D" id="3.30.70.270">
    <property type="match status" value="1"/>
</dbReference>
<dbReference type="GO" id="GO:0016787">
    <property type="term" value="F:hydrolase activity"/>
    <property type="evidence" value="ECO:0007669"/>
    <property type="project" value="UniProtKB-KW"/>
</dbReference>
<gene>
    <name evidence="10" type="primary">pol_415</name>
    <name evidence="10" type="ORF">CK203_074243</name>
</gene>
<dbReference type="InterPro" id="IPR021109">
    <property type="entry name" value="Peptidase_aspartic_dom_sf"/>
</dbReference>
<name>A0A438BYY5_VITVI</name>
<dbReference type="EMBL" id="QGNW01002590">
    <property type="protein sequence ID" value="RVW16158.1"/>
    <property type="molecule type" value="Genomic_DNA"/>
</dbReference>
<comment type="caution">
    <text evidence="10">The sequence shown here is derived from an EMBL/GenBank/DDBJ whole genome shotgun (WGS) entry which is preliminary data.</text>
</comment>
<keyword evidence="3" id="KW-0548">Nucleotidyltransferase</keyword>
<evidence type="ECO:0000259" key="9">
    <source>
        <dbReference type="PROSITE" id="PS50994"/>
    </source>
</evidence>
<keyword evidence="7" id="KW-0695">RNA-directed DNA polymerase</keyword>
<dbReference type="Pfam" id="PF13650">
    <property type="entry name" value="Asp_protease_2"/>
    <property type="match status" value="1"/>
</dbReference>
<dbReference type="GO" id="GO:0003964">
    <property type="term" value="F:RNA-directed DNA polymerase activity"/>
    <property type="evidence" value="ECO:0007669"/>
    <property type="project" value="UniProtKB-KW"/>
</dbReference>
<dbReference type="InterPro" id="IPR012337">
    <property type="entry name" value="RNaseH-like_sf"/>
</dbReference>
<feature type="region of interest" description="Disordered" evidence="8">
    <location>
        <begin position="136"/>
        <end position="188"/>
    </location>
</feature>
<evidence type="ECO:0000256" key="1">
    <source>
        <dbReference type="ARBA" id="ARBA00012493"/>
    </source>
</evidence>
<dbReference type="SUPFAM" id="SSF50630">
    <property type="entry name" value="Acid proteases"/>
    <property type="match status" value="1"/>
</dbReference>
<dbReference type="Gene3D" id="3.10.10.10">
    <property type="entry name" value="HIV Type 1 Reverse Transcriptase, subunit A, domain 1"/>
    <property type="match status" value="1"/>
</dbReference>
<accession>A0A438BYY5</accession>
<feature type="compositionally biased region" description="Basic and acidic residues" evidence="8">
    <location>
        <begin position="165"/>
        <end position="188"/>
    </location>
</feature>
<reference evidence="10 11" key="1">
    <citation type="journal article" date="2018" name="PLoS Genet.">
        <title>Population sequencing reveals clonal diversity and ancestral inbreeding in the grapevine cultivar Chardonnay.</title>
        <authorList>
            <person name="Roach M.J."/>
            <person name="Johnson D.L."/>
            <person name="Bohlmann J."/>
            <person name="van Vuuren H.J."/>
            <person name="Jones S.J."/>
            <person name="Pretorius I.S."/>
            <person name="Schmidt S.A."/>
            <person name="Borneman A.R."/>
        </authorList>
    </citation>
    <scope>NUCLEOTIDE SEQUENCE [LARGE SCALE GENOMIC DNA]</scope>
    <source>
        <strain evidence="11">cv. Chardonnay</strain>
        <tissue evidence="10">Leaf</tissue>
    </source>
</reference>
<keyword evidence="5" id="KW-0255">Endonuclease</keyword>
<keyword evidence="6" id="KW-0378">Hydrolase</keyword>
<dbReference type="Gene3D" id="2.40.70.10">
    <property type="entry name" value="Acid Proteases"/>
    <property type="match status" value="1"/>
</dbReference>
<evidence type="ECO:0000256" key="6">
    <source>
        <dbReference type="ARBA" id="ARBA00022801"/>
    </source>
</evidence>
<feature type="compositionally biased region" description="Basic and acidic residues" evidence="8">
    <location>
        <begin position="146"/>
        <end position="156"/>
    </location>
</feature>
<dbReference type="PANTHER" id="PTHR37984:SF5">
    <property type="entry name" value="PROTEIN NYNRIN-LIKE"/>
    <property type="match status" value="1"/>
</dbReference>
<dbReference type="Pfam" id="PF17917">
    <property type="entry name" value="RT_RNaseH"/>
    <property type="match status" value="1"/>
</dbReference>
<evidence type="ECO:0000256" key="4">
    <source>
        <dbReference type="ARBA" id="ARBA00022722"/>
    </source>
</evidence>